<dbReference type="EMBL" id="MDKC01000002">
    <property type="protein sequence ID" value="ODG93445.1"/>
    <property type="molecule type" value="Genomic_DNA"/>
</dbReference>
<reference evidence="1 2" key="1">
    <citation type="submission" date="2016-07" db="EMBL/GenBank/DDBJ databases">
        <authorList>
            <person name="Townsley L."/>
            <person name="Shank E.A."/>
        </authorList>
    </citation>
    <scope>NUCLEOTIDE SEQUENCE [LARGE SCALE GENOMIC DNA]</scope>
    <source>
        <strain evidence="1 2">CH01</strain>
    </source>
</reference>
<gene>
    <name evidence="1" type="ORF">BED47_03930</name>
</gene>
<evidence type="ECO:0000313" key="1">
    <source>
        <dbReference type="EMBL" id="ODG93445.1"/>
    </source>
</evidence>
<comment type="caution">
    <text evidence="1">The sequence shown here is derived from an EMBL/GenBank/DDBJ whole genome shotgun (WGS) entry which is preliminary data.</text>
</comment>
<dbReference type="Proteomes" id="UP000094580">
    <property type="component" value="Unassembled WGS sequence"/>
</dbReference>
<keyword evidence="2" id="KW-1185">Reference proteome</keyword>
<protein>
    <submittedName>
        <fullName evidence="1">Uncharacterized protein</fullName>
    </submittedName>
</protein>
<sequence>MNSEMLIQWYKKHNIEDRTINGFWTYLDNWRNEDSDFEFEFGDLDKRLIELEVKKIQFTHIFNYNDFIYVLLWIYYNDENIGSYKSVYTLDGESEDDILNFDDNRFIKILVETTNNSIEIAEKALMEGISSEVVGKISGLKSSLIADIKSKVS</sequence>
<proteinExistence type="predicted"/>
<name>A0ABX2ZXS1_9BACI</name>
<organism evidence="1 2">
    <name type="scientific">Gottfriedia luciferensis</name>
    <dbReference type="NCBI Taxonomy" id="178774"/>
    <lineage>
        <taxon>Bacteria</taxon>
        <taxon>Bacillati</taxon>
        <taxon>Bacillota</taxon>
        <taxon>Bacilli</taxon>
        <taxon>Bacillales</taxon>
        <taxon>Bacillaceae</taxon>
        <taxon>Gottfriedia</taxon>
    </lineage>
</organism>
<evidence type="ECO:0000313" key="2">
    <source>
        <dbReference type="Proteomes" id="UP000094580"/>
    </source>
</evidence>
<accession>A0ABX2ZXS1</accession>
<dbReference type="RefSeq" id="WP_069032511.1">
    <property type="nucleotide sequence ID" value="NZ_MDKC01000002.1"/>
</dbReference>